<feature type="compositionally biased region" description="Low complexity" evidence="1">
    <location>
        <begin position="412"/>
        <end position="430"/>
    </location>
</feature>
<feature type="region of interest" description="Disordered" evidence="1">
    <location>
        <begin position="290"/>
        <end position="324"/>
    </location>
</feature>
<feature type="compositionally biased region" description="Basic and acidic residues" evidence="1">
    <location>
        <begin position="402"/>
        <end position="411"/>
    </location>
</feature>
<reference evidence="2 3" key="1">
    <citation type="submission" date="2019-03" db="EMBL/GenBank/DDBJ databases">
        <title>Single cell metagenomics reveals metabolic interactions within the superorganism composed of flagellate Streblomastix strix and complex community of Bacteroidetes bacteria on its surface.</title>
        <authorList>
            <person name="Treitli S.C."/>
            <person name="Kolisko M."/>
            <person name="Husnik F."/>
            <person name="Keeling P."/>
            <person name="Hampl V."/>
        </authorList>
    </citation>
    <scope>NUCLEOTIDE SEQUENCE [LARGE SCALE GENOMIC DNA]</scope>
    <source>
        <strain evidence="2">ST1C</strain>
    </source>
</reference>
<dbReference type="Proteomes" id="UP000324800">
    <property type="component" value="Unassembled WGS sequence"/>
</dbReference>
<evidence type="ECO:0000313" key="2">
    <source>
        <dbReference type="EMBL" id="KAA6404226.1"/>
    </source>
</evidence>
<feature type="compositionally biased region" description="Basic and acidic residues" evidence="1">
    <location>
        <begin position="106"/>
        <end position="122"/>
    </location>
</feature>
<accession>A0A5J4XBP0</accession>
<dbReference type="Gene3D" id="2.130.10.10">
    <property type="entry name" value="YVTN repeat-like/Quinoprotein amine dehydrogenase"/>
    <property type="match status" value="1"/>
</dbReference>
<name>A0A5J4XBP0_9EUKA</name>
<feature type="region of interest" description="Disordered" evidence="1">
    <location>
        <begin position="562"/>
        <end position="605"/>
    </location>
</feature>
<feature type="compositionally biased region" description="Low complexity" evidence="1">
    <location>
        <begin position="311"/>
        <end position="324"/>
    </location>
</feature>
<feature type="region of interest" description="Disordered" evidence="1">
    <location>
        <begin position="142"/>
        <end position="210"/>
    </location>
</feature>
<feature type="compositionally biased region" description="Polar residues" evidence="1">
    <location>
        <begin position="562"/>
        <end position="573"/>
    </location>
</feature>
<dbReference type="SUPFAM" id="SSF50978">
    <property type="entry name" value="WD40 repeat-like"/>
    <property type="match status" value="1"/>
</dbReference>
<feature type="region of interest" description="Disordered" evidence="1">
    <location>
        <begin position="402"/>
        <end position="437"/>
    </location>
</feature>
<comment type="caution">
    <text evidence="2">The sequence shown here is derived from an EMBL/GenBank/DDBJ whole genome shotgun (WGS) entry which is preliminary data.</text>
</comment>
<proteinExistence type="predicted"/>
<feature type="compositionally biased region" description="Acidic residues" evidence="1">
    <location>
        <begin position="157"/>
        <end position="169"/>
    </location>
</feature>
<dbReference type="InterPro" id="IPR015943">
    <property type="entry name" value="WD40/YVTN_repeat-like_dom_sf"/>
</dbReference>
<evidence type="ECO:0000313" key="3">
    <source>
        <dbReference type="Proteomes" id="UP000324800"/>
    </source>
</evidence>
<protein>
    <submittedName>
        <fullName evidence="2">Uncharacterized protein</fullName>
    </submittedName>
</protein>
<organism evidence="2 3">
    <name type="scientific">Streblomastix strix</name>
    <dbReference type="NCBI Taxonomy" id="222440"/>
    <lineage>
        <taxon>Eukaryota</taxon>
        <taxon>Metamonada</taxon>
        <taxon>Preaxostyla</taxon>
        <taxon>Oxymonadida</taxon>
        <taxon>Streblomastigidae</taxon>
        <taxon>Streblomastix</taxon>
    </lineage>
</organism>
<gene>
    <name evidence="2" type="ORF">EZS28_000246</name>
</gene>
<dbReference type="AlphaFoldDB" id="A0A5J4XBP0"/>
<feature type="compositionally biased region" description="Basic and acidic residues" evidence="1">
    <location>
        <begin position="574"/>
        <end position="601"/>
    </location>
</feature>
<feature type="compositionally biased region" description="Basic and acidic residues" evidence="1">
    <location>
        <begin position="146"/>
        <end position="156"/>
    </location>
</feature>
<feature type="compositionally biased region" description="Low complexity" evidence="1">
    <location>
        <begin position="290"/>
        <end position="303"/>
    </location>
</feature>
<evidence type="ECO:0000256" key="1">
    <source>
        <dbReference type="SAM" id="MobiDB-lite"/>
    </source>
</evidence>
<dbReference type="InterPro" id="IPR036322">
    <property type="entry name" value="WD40_repeat_dom_sf"/>
</dbReference>
<feature type="region of interest" description="Disordered" evidence="1">
    <location>
        <begin position="99"/>
        <end position="122"/>
    </location>
</feature>
<dbReference type="EMBL" id="SNRW01000018">
    <property type="protein sequence ID" value="KAA6404226.1"/>
    <property type="molecule type" value="Genomic_DNA"/>
</dbReference>
<sequence length="1145" mass="130145">MNDRYDANDIRQRPPMPTHLCSLIFNWCSEHWKRPCVGGIAIKEKKEIKLKGWRYKRQPLFPRSYYEYGGTNREFILNREINQRQKEIENGINVMSTRKYNSITDKTQRKDEKEDEMKKNEGNEEQFVDYCFGEVQLSDNFNKNRNNKERERKTNDDEQEDEGDEDADSDSYKQNSDIERGKSKLKKSQKSMEKNTDFKSQTNTNMIRFGEQKRNQSDYIYLEEEDFVFIEDEEDEDDYENSDEYEKNTIFQNKNGKEEKIQHQLERQDSETNEFVVISQEGINNNQSIASQQTISSASSASSPLYPQTPNSVQSRQQQQQQQNQVLPFGSLKLIGSKQAIHPVPLPHPLTVQDQITITVVETKIEFLKFCTQSSLFPISQTQQKGIKSQSPLSAIQHIDNEYQSESRQRSESMNSNKSNLSKLSQNSESEGNRNMSRQGIADNEMDDINNQTSTASLFSQQQAQLQSSQSGIGIGMNPNISINERDRINTINVSSMSTSNLGFVYNPNSNAGDEFNLVHIAQIQFTNGVTHTTFHPKERVVAIGSSKRNIVGIYEVSFQVPKQSSSSTQGEQENQRERNKDRGKEKDKEKDKEKEREKKNTQLNKVNNVRIFQIPPPAPPQLHIEKVDEQIKKYLTIKKLEPLTHPQEYTPMSFPRLATLDFLNEGSDTRMIISTQDSAVKVLSFPDDNNACRLITSFFAFPLSLFAQDGLQSNINQQLSRQSSVSSMINVVTPSPYQQQSQQAPQSQLFNPTFLLSWSQRTGLLAAAGEPLQYRIWDVAQEQCILDQETGFDSPSSSLALDQLGWTLAIGSHYGVVRLFDRREYDVEPVMSLCLDDNPLRPSNQDFALSDDVVNLAFTATRQHELIAAARNTQIALFDLRMPKQRQRRKDLITHNNTNMNQSLRINNNGCFFPYSLLSLNGGIIPLKKGQSLAQGFAQRFSSSTLSQVDKSLSQNAMINPDLYYNEESPSDQSTIPQWLWNSRGKGHAYLVNRRLGSHYMSTTNCFAKVDNLSNILHDTQGQSSDGIAQGDVRSSRQQIASTGQHDQDIEHTAAFAIHPLFPYALLATTERKNNYAFGLQNGELIQYERACAQLGTSQVIGSAQKLQLGMDGDPPVQTMAWHPNEGALVVSYGTKHANVFVKA</sequence>